<feature type="signal peptide" evidence="2">
    <location>
        <begin position="1"/>
        <end position="22"/>
    </location>
</feature>
<protein>
    <submittedName>
        <fullName evidence="3">Uncharacterized protein</fullName>
    </submittedName>
</protein>
<evidence type="ECO:0000313" key="3">
    <source>
        <dbReference type="EMBL" id="KAL2051257.1"/>
    </source>
</evidence>
<feature type="compositionally biased region" description="Pro residues" evidence="1">
    <location>
        <begin position="75"/>
        <end position="85"/>
    </location>
</feature>
<reference evidence="3 4" key="1">
    <citation type="submission" date="2024-09" db="EMBL/GenBank/DDBJ databases">
        <title>Rethinking Asexuality: The Enigmatic Case of Functional Sexual Genes in Lepraria (Stereocaulaceae).</title>
        <authorList>
            <person name="Doellman M."/>
            <person name="Sun Y."/>
            <person name="Barcenas-Pena A."/>
            <person name="Lumbsch H.T."/>
            <person name="Grewe F."/>
        </authorList>
    </citation>
    <scope>NUCLEOTIDE SEQUENCE [LARGE SCALE GENOMIC DNA]</scope>
    <source>
        <strain evidence="3 4">Grewe 0041</strain>
    </source>
</reference>
<evidence type="ECO:0000313" key="4">
    <source>
        <dbReference type="Proteomes" id="UP001590951"/>
    </source>
</evidence>
<keyword evidence="4" id="KW-1185">Reference proteome</keyword>
<organism evidence="3 4">
    <name type="scientific">Lepraria finkii</name>
    <dbReference type="NCBI Taxonomy" id="1340010"/>
    <lineage>
        <taxon>Eukaryota</taxon>
        <taxon>Fungi</taxon>
        <taxon>Dikarya</taxon>
        <taxon>Ascomycota</taxon>
        <taxon>Pezizomycotina</taxon>
        <taxon>Lecanoromycetes</taxon>
        <taxon>OSLEUM clade</taxon>
        <taxon>Lecanoromycetidae</taxon>
        <taxon>Lecanorales</taxon>
        <taxon>Lecanorineae</taxon>
        <taxon>Stereocaulaceae</taxon>
        <taxon>Lepraria</taxon>
    </lineage>
</organism>
<feature type="compositionally biased region" description="Low complexity" evidence="1">
    <location>
        <begin position="27"/>
        <end position="39"/>
    </location>
</feature>
<evidence type="ECO:0000256" key="1">
    <source>
        <dbReference type="SAM" id="MobiDB-lite"/>
    </source>
</evidence>
<name>A0ABR4B212_9LECA</name>
<dbReference type="Proteomes" id="UP001590951">
    <property type="component" value="Unassembled WGS sequence"/>
</dbReference>
<sequence>MSLSKQQLIAAILAFSASLATALLSKTTTTPTDLPANPTGTLRYHFSTQPQSGEATPMYTPHPPASPTTILYPCPTSPLQPPRTPEPSTSTTSTPLGKPA</sequence>
<feature type="region of interest" description="Disordered" evidence="1">
    <location>
        <begin position="27"/>
        <end position="100"/>
    </location>
</feature>
<accession>A0ABR4B212</accession>
<proteinExistence type="predicted"/>
<feature type="chain" id="PRO_5046774257" evidence="2">
    <location>
        <begin position="23"/>
        <end position="100"/>
    </location>
</feature>
<feature type="compositionally biased region" description="Low complexity" evidence="1">
    <location>
        <begin position="86"/>
        <end position="100"/>
    </location>
</feature>
<dbReference type="EMBL" id="JBHFEH010000037">
    <property type="protein sequence ID" value="KAL2051257.1"/>
    <property type="molecule type" value="Genomic_DNA"/>
</dbReference>
<comment type="caution">
    <text evidence="3">The sequence shown here is derived from an EMBL/GenBank/DDBJ whole genome shotgun (WGS) entry which is preliminary data.</text>
</comment>
<gene>
    <name evidence="3" type="ORF">ABVK25_008506</name>
</gene>
<keyword evidence="2" id="KW-0732">Signal</keyword>
<evidence type="ECO:0000256" key="2">
    <source>
        <dbReference type="SAM" id="SignalP"/>
    </source>
</evidence>